<accession>A0A7S4ALB9</accession>
<sequence>MDISNNKYYRKEGNLPSDSPSSTPPSTSRPTDSSTTLSTQPFDIAILYTFADTSGGCSHEIPWDANTLIGLQQCPICMTPVGMVCDGLVASVEKESRDNDNKVGRIVRFKFGKKLYQLSTTGMKPQQQVSLQNSYTIAGWLGSFWGKTQNASTNDKCTTTMLAQSRIAQALNLASLKILHKGKILYPPHHSEPIQEAAISRALLKISDEHWNNCKDNKKKKVALIVMGTSKEGQLKESSKDNRKFSNSSVLQGFQPSIWFPVRILCWSVQLSWHLVTSFFAPFLPSYMLGGEGNASGDRNTRHTQPHQD</sequence>
<reference evidence="2" key="1">
    <citation type="submission" date="2021-01" db="EMBL/GenBank/DDBJ databases">
        <authorList>
            <person name="Corre E."/>
            <person name="Pelletier E."/>
            <person name="Niang G."/>
            <person name="Scheremetjew M."/>
            <person name="Finn R."/>
            <person name="Kale V."/>
            <person name="Holt S."/>
            <person name="Cochrane G."/>
            <person name="Meng A."/>
            <person name="Brown T."/>
            <person name="Cohen L."/>
        </authorList>
    </citation>
    <scope>NUCLEOTIDE SEQUENCE</scope>
    <source>
        <strain evidence="2">10249 10 AB</strain>
    </source>
</reference>
<proteinExistence type="predicted"/>
<feature type="compositionally biased region" description="Low complexity" evidence="1">
    <location>
        <begin position="15"/>
        <end position="37"/>
    </location>
</feature>
<evidence type="ECO:0000313" key="2">
    <source>
        <dbReference type="EMBL" id="CAE0719205.1"/>
    </source>
</evidence>
<name>A0A7S4ALB9_9STRA</name>
<feature type="region of interest" description="Disordered" evidence="1">
    <location>
        <begin position="1"/>
        <end position="37"/>
    </location>
</feature>
<evidence type="ECO:0000256" key="1">
    <source>
        <dbReference type="SAM" id="MobiDB-lite"/>
    </source>
</evidence>
<dbReference type="AlphaFoldDB" id="A0A7S4ALB9"/>
<dbReference type="EMBL" id="HBIX01016529">
    <property type="protein sequence ID" value="CAE0719205.1"/>
    <property type="molecule type" value="Transcribed_RNA"/>
</dbReference>
<organism evidence="2">
    <name type="scientific">Pseudo-nitzschia australis</name>
    <dbReference type="NCBI Taxonomy" id="44445"/>
    <lineage>
        <taxon>Eukaryota</taxon>
        <taxon>Sar</taxon>
        <taxon>Stramenopiles</taxon>
        <taxon>Ochrophyta</taxon>
        <taxon>Bacillariophyta</taxon>
        <taxon>Bacillariophyceae</taxon>
        <taxon>Bacillariophycidae</taxon>
        <taxon>Bacillariales</taxon>
        <taxon>Bacillariaceae</taxon>
        <taxon>Pseudo-nitzschia</taxon>
    </lineage>
</organism>
<protein>
    <submittedName>
        <fullName evidence="2">Uncharacterized protein</fullName>
    </submittedName>
</protein>
<gene>
    <name evidence="2" type="ORF">PAUS00366_LOCUS11959</name>
</gene>